<keyword evidence="1" id="KW-1133">Transmembrane helix</keyword>
<feature type="transmembrane region" description="Helical" evidence="1">
    <location>
        <begin position="283"/>
        <end position="302"/>
    </location>
</feature>
<name>A0A0S3PVY7_9BRAD</name>
<keyword evidence="1" id="KW-0812">Transmembrane</keyword>
<organism evidence="2 3">
    <name type="scientific">Variibacter gotjawalensis</name>
    <dbReference type="NCBI Taxonomy" id="1333996"/>
    <lineage>
        <taxon>Bacteria</taxon>
        <taxon>Pseudomonadati</taxon>
        <taxon>Pseudomonadota</taxon>
        <taxon>Alphaproteobacteria</taxon>
        <taxon>Hyphomicrobiales</taxon>
        <taxon>Nitrobacteraceae</taxon>
        <taxon>Variibacter</taxon>
    </lineage>
</organism>
<evidence type="ECO:0000256" key="1">
    <source>
        <dbReference type="SAM" id="Phobius"/>
    </source>
</evidence>
<feature type="transmembrane region" description="Helical" evidence="1">
    <location>
        <begin position="247"/>
        <end position="271"/>
    </location>
</feature>
<feature type="transmembrane region" description="Helical" evidence="1">
    <location>
        <begin position="308"/>
        <end position="330"/>
    </location>
</feature>
<dbReference type="AlphaFoldDB" id="A0A0S3PVY7"/>
<dbReference type="EMBL" id="AP014946">
    <property type="protein sequence ID" value="BAT60036.1"/>
    <property type="molecule type" value="Genomic_DNA"/>
</dbReference>
<keyword evidence="3" id="KW-1185">Reference proteome</keyword>
<sequence>MGGMLSGQVAMIVLIAVPIALFLSILLQWIYLRSVKRSMMHSEGAMPPADPHDPPPSAPLAPLGFATDLWSLDLPPSTAKSLRRRAALVYIAGGIVYGAVLTLFYLAALGQATEIFRFRTPLLIGVFAFPLVLTLAVTITVSWRELCGIVFIYAVAMTLIYIPQLMVGADWSAFFTLFFLFNLPGLVLATIFLLPRVRTVGPLVLGLTLAAVAGALLSNHALFYENPERLMAFVKFGTSIGLGGLQLYYSVMAIGALLLGIAGWLVMRLVGKLYRDRRISDQTMIADSIWLIFSVVHASSMIHSGVQYFFAPFIAFAAGRMTIAAGFLFLRARYGVAEKVPNLLLLRVFSLGRRSSRLFNKVSRLWRYRGSIHMIAGPDLASTTVEPHEFLGFLSGRLARRFIADDRSFQRRLSEVEQRLDLDGRYRVGDFFCHDNAWRMVLTRLARRADVILMDLRGFTPKHQGCVFEIREIVNRIPFARVVFVIDGTTDEPFLRKTFTEAWVDVPASSPNVAAQRDVTLFRLGDGQTSDVKALVRLLEALSRSETMPEQSSVRYAPA</sequence>
<feature type="transmembrane region" description="Helical" evidence="1">
    <location>
        <begin position="12"/>
        <end position="32"/>
    </location>
</feature>
<feature type="transmembrane region" description="Helical" evidence="1">
    <location>
        <begin position="203"/>
        <end position="223"/>
    </location>
</feature>
<dbReference type="OrthoDB" id="9178117at2"/>
<feature type="transmembrane region" description="Helical" evidence="1">
    <location>
        <begin position="146"/>
        <end position="167"/>
    </location>
</feature>
<feature type="transmembrane region" description="Helical" evidence="1">
    <location>
        <begin position="120"/>
        <end position="139"/>
    </location>
</feature>
<proteinExistence type="predicted"/>
<protein>
    <submittedName>
        <fullName evidence="2">Uncharacterized protein</fullName>
    </submittedName>
</protein>
<reference evidence="2 3" key="1">
    <citation type="submission" date="2015-08" db="EMBL/GenBank/DDBJ databases">
        <title>Investigation of the bacterial diversity of lava forest soil.</title>
        <authorList>
            <person name="Lee J.S."/>
        </authorList>
    </citation>
    <scope>NUCLEOTIDE SEQUENCE [LARGE SCALE GENOMIC DNA]</scope>
    <source>
        <strain evidence="2 3">GJW-30</strain>
    </source>
</reference>
<gene>
    <name evidence="2" type="ORF">GJW-30_1_02571</name>
</gene>
<feature type="transmembrane region" description="Helical" evidence="1">
    <location>
        <begin position="173"/>
        <end position="194"/>
    </location>
</feature>
<dbReference type="KEGG" id="vgo:GJW-30_1_02571"/>
<evidence type="ECO:0000313" key="2">
    <source>
        <dbReference type="EMBL" id="BAT60036.1"/>
    </source>
</evidence>
<keyword evidence="1" id="KW-0472">Membrane</keyword>
<accession>A0A0S3PVY7</accession>
<feature type="transmembrane region" description="Helical" evidence="1">
    <location>
        <begin position="87"/>
        <end position="108"/>
    </location>
</feature>
<dbReference type="RefSeq" id="WP_096355919.1">
    <property type="nucleotide sequence ID" value="NZ_AP014946.1"/>
</dbReference>
<evidence type="ECO:0000313" key="3">
    <source>
        <dbReference type="Proteomes" id="UP000236884"/>
    </source>
</evidence>
<dbReference type="Proteomes" id="UP000236884">
    <property type="component" value="Chromosome"/>
</dbReference>